<dbReference type="SUPFAM" id="SSF53448">
    <property type="entry name" value="Nucleotide-diphospho-sugar transferases"/>
    <property type="match status" value="1"/>
</dbReference>
<evidence type="ECO:0000313" key="6">
    <source>
        <dbReference type="Proteomes" id="UP000321168"/>
    </source>
</evidence>
<reference evidence="5 6" key="1">
    <citation type="submission" date="2019-08" db="EMBL/GenBank/DDBJ databases">
        <title>Genome of Luteibaculum oceani JCM 18817.</title>
        <authorList>
            <person name="Bowman J.P."/>
        </authorList>
    </citation>
    <scope>NUCLEOTIDE SEQUENCE [LARGE SCALE GENOMIC DNA]</scope>
    <source>
        <strain evidence="5 6">JCM 18817</strain>
    </source>
</reference>
<keyword evidence="6" id="KW-1185">Reference proteome</keyword>
<comment type="similarity">
    <text evidence="1">Belongs to the glycosyltransferase 2 family.</text>
</comment>
<dbReference type="PANTHER" id="PTHR43179">
    <property type="entry name" value="RHAMNOSYLTRANSFERASE WBBL"/>
    <property type="match status" value="1"/>
</dbReference>
<dbReference type="AlphaFoldDB" id="A0A5C6UUE6"/>
<dbReference type="InterPro" id="IPR001173">
    <property type="entry name" value="Glyco_trans_2-like"/>
</dbReference>
<dbReference type="EMBL" id="VORB01000009">
    <property type="protein sequence ID" value="TXC77003.1"/>
    <property type="molecule type" value="Genomic_DNA"/>
</dbReference>
<sequence length="346" mass="40219">MKYNSAAVILNYNGVHFLEKFLPNVLENTSEKTEVVVVDNASTDNSVKFLQEHYPSLRLIVLPKNYGYAGGYNYGLATLGYEFFILLNSDIEVTKNWDIPLINRLESEHHITACQPKILAYDNKSYFEYAGGSGGFIDREYFPFCRGRIFGELEQDLGQYDNAREVFWASGACFAIKSWAFHKAKGFDEDFFAHMEEIDLCHRLKNMGHKIYVEPKSVVYHVGGGTLAMMSPFKTFLNYRNGLSLLVKNYPYSDFKFILFKRLLLDGLSAINFVLRGIPRHAIEIYKAHRAFFKDWKLVLDKRERLQEEHKDVNRTGVFNGSAIWMYFVSRKRKFGKFPTRRFVNE</sequence>
<keyword evidence="2" id="KW-0328">Glycosyltransferase</keyword>
<dbReference type="InterPro" id="IPR029044">
    <property type="entry name" value="Nucleotide-diphossugar_trans"/>
</dbReference>
<protein>
    <submittedName>
        <fullName evidence="5">Glycosyltransferase family 2 protein</fullName>
    </submittedName>
</protein>
<dbReference type="Gene3D" id="3.90.550.10">
    <property type="entry name" value="Spore Coat Polysaccharide Biosynthesis Protein SpsA, Chain A"/>
    <property type="match status" value="1"/>
</dbReference>
<accession>A0A5C6UUE6</accession>
<feature type="domain" description="Glycosyltransferase 2-like" evidence="4">
    <location>
        <begin position="8"/>
        <end position="116"/>
    </location>
</feature>
<dbReference type="Proteomes" id="UP000321168">
    <property type="component" value="Unassembled WGS sequence"/>
</dbReference>
<dbReference type="Pfam" id="PF00535">
    <property type="entry name" value="Glycos_transf_2"/>
    <property type="match status" value="1"/>
</dbReference>
<gene>
    <name evidence="5" type="ORF">FRX97_10350</name>
</gene>
<dbReference type="OrthoDB" id="9771846at2"/>
<evidence type="ECO:0000313" key="5">
    <source>
        <dbReference type="EMBL" id="TXC77003.1"/>
    </source>
</evidence>
<comment type="caution">
    <text evidence="5">The sequence shown here is derived from an EMBL/GenBank/DDBJ whole genome shotgun (WGS) entry which is preliminary data.</text>
</comment>
<dbReference type="RefSeq" id="WP_147015141.1">
    <property type="nucleotide sequence ID" value="NZ_VORB01000009.1"/>
</dbReference>
<evidence type="ECO:0000259" key="4">
    <source>
        <dbReference type="Pfam" id="PF00535"/>
    </source>
</evidence>
<proteinExistence type="inferred from homology"/>
<evidence type="ECO:0000256" key="1">
    <source>
        <dbReference type="ARBA" id="ARBA00006739"/>
    </source>
</evidence>
<evidence type="ECO:0000256" key="3">
    <source>
        <dbReference type="ARBA" id="ARBA00022679"/>
    </source>
</evidence>
<dbReference type="PANTHER" id="PTHR43179:SF12">
    <property type="entry name" value="GALACTOFURANOSYLTRANSFERASE GLFT2"/>
    <property type="match status" value="1"/>
</dbReference>
<organism evidence="5 6">
    <name type="scientific">Luteibaculum oceani</name>
    <dbReference type="NCBI Taxonomy" id="1294296"/>
    <lineage>
        <taxon>Bacteria</taxon>
        <taxon>Pseudomonadati</taxon>
        <taxon>Bacteroidota</taxon>
        <taxon>Flavobacteriia</taxon>
        <taxon>Flavobacteriales</taxon>
        <taxon>Luteibaculaceae</taxon>
        <taxon>Luteibaculum</taxon>
    </lineage>
</organism>
<evidence type="ECO:0000256" key="2">
    <source>
        <dbReference type="ARBA" id="ARBA00022676"/>
    </source>
</evidence>
<keyword evidence="3 5" id="KW-0808">Transferase</keyword>
<dbReference type="GO" id="GO:0016757">
    <property type="term" value="F:glycosyltransferase activity"/>
    <property type="evidence" value="ECO:0007669"/>
    <property type="project" value="UniProtKB-KW"/>
</dbReference>
<name>A0A5C6UUE6_9FLAO</name>